<organism evidence="2">
    <name type="scientific">Chromera velia CCMP2878</name>
    <dbReference type="NCBI Taxonomy" id="1169474"/>
    <lineage>
        <taxon>Eukaryota</taxon>
        <taxon>Sar</taxon>
        <taxon>Alveolata</taxon>
        <taxon>Colpodellida</taxon>
        <taxon>Chromeraceae</taxon>
        <taxon>Chromera</taxon>
    </lineage>
</organism>
<evidence type="ECO:0000313" key="2">
    <source>
        <dbReference type="EMBL" id="CEM09655.1"/>
    </source>
</evidence>
<sequence length="855" mass="92021">MNHLFLPTQSQPVFASTPLVPSDPAAPGFEATSSSSSSSSVPLPFHLYRYLPPVVFTQGGSNGLSYACNPFAFPSQHHIRRAPPVLVRKRTRGPPGAQWEHSELLVHNPSSSSSSTGGNASTYPYFTQPYQRTQAEERLDTFCSSLCGEPSVQYIPEEVLFRVFSLRGPGCFSSKRDALGSADALADLPVVPGTDPKQVFIEACCIEALTFVEKNEYLARPSQAFGYAGARSSVGWGRRFFSDVLNFCSGDADRGANGVHMGETEFPAEAEQERERKRRLGILKQSVAAHMETQRKQWKKRGRGARRLRDASSSGGSYRYSCGVPPPEIDGGAWSAECGRASRDLAIRFFSTQVMSSDLSVEPAGADIGGEVELDREGRMHRGMARGGISGEVEGGSFEGKRGTNRGRGRRGRGRARLSVVRPRGGLRGQSGVRGRGASLSSLQQMGGQTCQLGPTEEGQIRSLPVLSPFSADTFSLVSSSTMLPQRGGKGMRGRQRRHLEVTRRSARIQERLESPAASEDMGSRMGVGTPRGGVVHAGEFLPRSPPASAHPLGVGNRVSWGGDGSLAQTSSPEPRQKKKRQRVWDPEAAPENPSLRDQSRIQIQERKGEGGRKNLMALSVGQEKWGEEDENWFKAPKGEGREIGGAQGVSGKGNGGGEEELLQIYVPPEAESLSLSRRVAENGGIQEAACRSEERPSMSSLSLSDSVGQFRKAPHHLSDPAAATFDPSSSTSTAEFSPRPPATSSSHSRGEAEGASFFLCLHAEEGGDVLMGGEHTGDGEREIVSSPPTVFSPPRGERENGNQEQSTSVPRANRLRRLQAPLKVTIPNPHEGPHPDLLATQPQNPQGANAESET</sequence>
<feature type="compositionally biased region" description="Basic and acidic residues" evidence="1">
    <location>
        <begin position="499"/>
        <end position="514"/>
    </location>
</feature>
<dbReference type="EMBL" id="CDMZ01000226">
    <property type="protein sequence ID" value="CEM09655.1"/>
    <property type="molecule type" value="Genomic_DNA"/>
</dbReference>
<feature type="compositionally biased region" description="Basic residues" evidence="1">
    <location>
        <begin position="403"/>
        <end position="416"/>
    </location>
</feature>
<feature type="region of interest" description="Disordered" evidence="1">
    <location>
        <begin position="686"/>
        <end position="753"/>
    </location>
</feature>
<evidence type="ECO:0000256" key="1">
    <source>
        <dbReference type="SAM" id="MobiDB-lite"/>
    </source>
</evidence>
<feature type="region of interest" description="Disordered" evidence="1">
    <location>
        <begin position="297"/>
        <end position="319"/>
    </location>
</feature>
<feature type="compositionally biased region" description="Gly residues" evidence="1">
    <location>
        <begin position="385"/>
        <end position="398"/>
    </location>
</feature>
<feature type="region of interest" description="Disordered" evidence="1">
    <location>
        <begin position="636"/>
        <end position="662"/>
    </location>
</feature>
<name>A0A0G4F9R3_9ALVE</name>
<dbReference type="AlphaFoldDB" id="A0A0G4F9R3"/>
<reference evidence="2" key="1">
    <citation type="submission" date="2014-11" db="EMBL/GenBank/DDBJ databases">
        <authorList>
            <person name="Otto D Thomas"/>
            <person name="Naeem Raeece"/>
        </authorList>
    </citation>
    <scope>NUCLEOTIDE SEQUENCE</scope>
</reference>
<feature type="region of interest" description="Disordered" evidence="1">
    <location>
        <begin position="89"/>
        <end position="119"/>
    </location>
</feature>
<accession>A0A0G4F9R3</accession>
<feature type="compositionally biased region" description="Polar residues" evidence="1">
    <location>
        <begin position="841"/>
        <end position="855"/>
    </location>
</feature>
<feature type="region of interest" description="Disordered" evidence="1">
    <location>
        <begin position="769"/>
        <end position="855"/>
    </location>
</feature>
<feature type="compositionally biased region" description="Polar residues" evidence="1">
    <location>
        <begin position="727"/>
        <end position="736"/>
    </location>
</feature>
<dbReference type="VEuPathDB" id="CryptoDB:Cvel_15924"/>
<feature type="compositionally biased region" description="Basic residues" evidence="1">
    <location>
        <begin position="297"/>
        <end position="306"/>
    </location>
</feature>
<gene>
    <name evidence="2" type="ORF">Cvel_15924</name>
</gene>
<feature type="compositionally biased region" description="Gly residues" evidence="1">
    <location>
        <begin position="644"/>
        <end position="657"/>
    </location>
</feature>
<feature type="region of interest" description="Disordered" evidence="1">
    <location>
        <begin position="385"/>
        <end position="416"/>
    </location>
</feature>
<proteinExistence type="predicted"/>
<protein>
    <submittedName>
        <fullName evidence="2">Uncharacterized protein</fullName>
    </submittedName>
</protein>
<feature type="region of interest" description="Disordered" evidence="1">
    <location>
        <begin position="482"/>
        <end position="601"/>
    </location>
</feature>
<feature type="compositionally biased region" description="Low complexity" evidence="1">
    <location>
        <begin position="698"/>
        <end position="707"/>
    </location>
</feature>